<dbReference type="Pfam" id="PF08573">
    <property type="entry name" value="SAE2"/>
    <property type="match status" value="1"/>
</dbReference>
<dbReference type="GO" id="GO:0006281">
    <property type="term" value="P:DNA repair"/>
    <property type="evidence" value="ECO:0007669"/>
    <property type="project" value="InterPro"/>
</dbReference>
<keyword evidence="2" id="KW-0227">DNA damage</keyword>
<evidence type="ECO:0000259" key="5">
    <source>
        <dbReference type="Pfam" id="PF08573"/>
    </source>
</evidence>
<feature type="compositionally biased region" description="Polar residues" evidence="4">
    <location>
        <begin position="512"/>
        <end position="524"/>
    </location>
</feature>
<comment type="subcellular location">
    <subcellularLocation>
        <location evidence="1">Nucleus</location>
    </subcellularLocation>
</comment>
<feature type="domain" description="DNA endonuclease activator Ctp1 C-terminal" evidence="5">
    <location>
        <begin position="606"/>
        <end position="642"/>
    </location>
</feature>
<dbReference type="OrthoDB" id="5801062at2759"/>
<reference evidence="6 7" key="1">
    <citation type="journal article" date="2019" name="PLoS Biol.">
        <title>Sex chromosomes control vertical transmission of feminizing Wolbachia symbionts in an isopod.</title>
        <authorList>
            <person name="Becking T."/>
            <person name="Chebbi M.A."/>
            <person name="Giraud I."/>
            <person name="Moumen B."/>
            <person name="Laverre T."/>
            <person name="Caubet Y."/>
            <person name="Peccoud J."/>
            <person name="Gilbert C."/>
            <person name="Cordaux R."/>
        </authorList>
    </citation>
    <scope>NUCLEOTIDE SEQUENCE [LARGE SCALE GENOMIC DNA]</scope>
    <source>
        <strain evidence="6">ANa2</strain>
        <tissue evidence="6">Whole body excluding digestive tract and cuticle</tissue>
    </source>
</reference>
<name>A0A5N5T3H6_9CRUS</name>
<evidence type="ECO:0000313" key="6">
    <source>
        <dbReference type="EMBL" id="KAB7501053.1"/>
    </source>
</evidence>
<dbReference type="GO" id="GO:0004519">
    <property type="term" value="F:endonuclease activity"/>
    <property type="evidence" value="ECO:0007669"/>
    <property type="project" value="UniProtKB-KW"/>
</dbReference>
<evidence type="ECO:0000256" key="4">
    <source>
        <dbReference type="SAM" id="MobiDB-lite"/>
    </source>
</evidence>
<keyword evidence="6" id="KW-0255">Endonuclease</keyword>
<keyword evidence="6" id="KW-0378">Hydrolase</keyword>
<feature type="region of interest" description="Disordered" evidence="4">
    <location>
        <begin position="478"/>
        <end position="537"/>
    </location>
</feature>
<comment type="caution">
    <text evidence="6">The sequence shown here is derived from an EMBL/GenBank/DDBJ whole genome shotgun (WGS) entry which is preliminary data.</text>
</comment>
<gene>
    <name evidence="6" type="primary">Rbbp8</name>
    <name evidence="6" type="ORF">Anas_11860</name>
</gene>
<proteinExistence type="predicted"/>
<accession>A0A5N5T3H6</accession>
<organism evidence="6 7">
    <name type="scientific">Armadillidium nasatum</name>
    <dbReference type="NCBI Taxonomy" id="96803"/>
    <lineage>
        <taxon>Eukaryota</taxon>
        <taxon>Metazoa</taxon>
        <taxon>Ecdysozoa</taxon>
        <taxon>Arthropoda</taxon>
        <taxon>Crustacea</taxon>
        <taxon>Multicrustacea</taxon>
        <taxon>Malacostraca</taxon>
        <taxon>Eumalacostraca</taxon>
        <taxon>Peracarida</taxon>
        <taxon>Isopoda</taxon>
        <taxon>Oniscidea</taxon>
        <taxon>Crinocheta</taxon>
        <taxon>Armadillidiidae</taxon>
        <taxon>Armadillidium</taxon>
    </lineage>
</organism>
<dbReference type="Proteomes" id="UP000326759">
    <property type="component" value="Unassembled WGS sequence"/>
</dbReference>
<evidence type="ECO:0000313" key="7">
    <source>
        <dbReference type="Proteomes" id="UP000326759"/>
    </source>
</evidence>
<evidence type="ECO:0000256" key="2">
    <source>
        <dbReference type="ARBA" id="ARBA00022763"/>
    </source>
</evidence>
<keyword evidence="3" id="KW-0539">Nucleus</keyword>
<keyword evidence="7" id="KW-1185">Reference proteome</keyword>
<dbReference type="GO" id="GO:0005634">
    <property type="term" value="C:nucleus"/>
    <property type="evidence" value="ECO:0007669"/>
    <property type="project" value="UniProtKB-SubCell"/>
</dbReference>
<evidence type="ECO:0000256" key="3">
    <source>
        <dbReference type="ARBA" id="ARBA00023242"/>
    </source>
</evidence>
<protein>
    <submittedName>
        <fullName evidence="6">DNA endonuclease RBBP8</fullName>
    </submittedName>
</protein>
<dbReference type="EMBL" id="SEYY01011886">
    <property type="protein sequence ID" value="KAB7501053.1"/>
    <property type="molecule type" value="Genomic_DNA"/>
</dbReference>
<keyword evidence="6" id="KW-0540">Nuclease</keyword>
<feature type="compositionally biased region" description="Polar residues" evidence="4">
    <location>
        <begin position="240"/>
        <end position="255"/>
    </location>
</feature>
<sequence>MQSNEEIESFWGSLITENGISRHVESLMKIRDTEERSLALMSRVFFLWCMGIKYQREDLKENTFNLIQSILKKSSDTKGICSKCAEIKILLEKIDFVKSPNSLNDRTNISSKRRNLSNSPPQLLKKFCTRDKENIESSPKKCLSVEILAPETEPFLQMKDSVIKEFIIPETVPGDEVLYGNTDFFNASLDSNEKSPVLDKCNTSPILGKIYKSSNSPAIVKNKAFSSTFIESTNLKHDMTSTSSCMKGKSPNNVKGKSPDKVKGKSPNNVKGKSPHKVKGKSPEKIINSPDSMNNSPSLLGCNIINQIPVLSCSTSSDKGTKNITSLTKNIDSKEEKSLTPSKSKFTTDIAKNSLHVNRTLRSTSSRNSLLKSKSEMSGVLSNRGRLSRLKTLTALKDVNPKLEVSVEPNEKKKKIYKQTKITQDFFLKRANIGKLTGEKCDLVNIIEENDEEKALEQAIEASIHSKEIEDFLRKKHQQIEKESPKIKKKVNKSPVENSLRKSPRTKCQKSLKFSSPSKGNNSKVSEEEVPEDLENDLTIKDKEEDSLAKARKIKKNVFQDSFDVLPTKNSEPNYAYKGNVARKNIEKQRLDGWNCHECRDYYESKDLTEEQRKALQNKCSRHRSKYRPLTNTPEGFWNVGWSDEEET</sequence>
<evidence type="ECO:0000256" key="1">
    <source>
        <dbReference type="ARBA" id="ARBA00004123"/>
    </source>
</evidence>
<feature type="region of interest" description="Disordered" evidence="4">
    <location>
        <begin position="239"/>
        <end position="293"/>
    </location>
</feature>
<dbReference type="InterPro" id="IPR013882">
    <property type="entry name" value="Ctp1_C"/>
</dbReference>
<dbReference type="AlphaFoldDB" id="A0A5N5T3H6"/>